<evidence type="ECO:0000256" key="1">
    <source>
        <dbReference type="SAM" id="MobiDB-lite"/>
    </source>
</evidence>
<reference evidence="2 4" key="1">
    <citation type="journal article" date="2014" name="BMC Genomics">
        <title>Genome sequence of Anopheles sinensis provides insight into genetics basis of mosquito competence for malaria parasites.</title>
        <authorList>
            <person name="Zhou D."/>
            <person name="Zhang D."/>
            <person name="Ding G."/>
            <person name="Shi L."/>
            <person name="Hou Q."/>
            <person name="Ye Y."/>
            <person name="Xu Y."/>
            <person name="Zhou H."/>
            <person name="Xiong C."/>
            <person name="Li S."/>
            <person name="Yu J."/>
            <person name="Hong S."/>
            <person name="Yu X."/>
            <person name="Zou P."/>
            <person name="Chen C."/>
            <person name="Chang X."/>
            <person name="Wang W."/>
            <person name="Lv Y."/>
            <person name="Sun Y."/>
            <person name="Ma L."/>
            <person name="Shen B."/>
            <person name="Zhu C."/>
        </authorList>
    </citation>
    <scope>NUCLEOTIDE SEQUENCE [LARGE SCALE GENOMIC DNA]</scope>
</reference>
<dbReference type="VEuPathDB" id="VectorBase:ASIC021671"/>
<keyword evidence="4" id="KW-1185">Reference proteome</keyword>
<name>A0A084WT16_ANOSI</name>
<gene>
    <name evidence="2" type="ORF">ZHAS_00021671</name>
</gene>
<dbReference type="EMBL" id="KE525419">
    <property type="protein sequence ID" value="KFB53360.1"/>
    <property type="molecule type" value="Genomic_DNA"/>
</dbReference>
<proteinExistence type="predicted"/>
<feature type="region of interest" description="Disordered" evidence="1">
    <location>
        <begin position="1"/>
        <end position="48"/>
    </location>
</feature>
<reference evidence="3" key="2">
    <citation type="submission" date="2020-05" db="UniProtKB">
        <authorList>
            <consortium name="EnsemblMetazoa"/>
        </authorList>
    </citation>
    <scope>IDENTIFICATION</scope>
</reference>
<protein>
    <submittedName>
        <fullName evidence="2 3">Kinase sensor protein</fullName>
    </submittedName>
</protein>
<sequence length="78" mass="8966">MAKLHTDPELNVHRDCSTSNRWRPEAGFQTPVEHRKKGEQQSPTNVTESAVRQQRFRCVCVGCGLRRVKVNASPQHRK</sequence>
<feature type="compositionally biased region" description="Basic and acidic residues" evidence="1">
    <location>
        <begin position="1"/>
        <end position="16"/>
    </location>
</feature>
<dbReference type="EnsemblMetazoa" id="ASIC021671-RA">
    <property type="protein sequence ID" value="ASIC021671-PA"/>
    <property type="gene ID" value="ASIC021671"/>
</dbReference>
<keyword evidence="2" id="KW-0418">Kinase</keyword>
<accession>A0A084WT16</accession>
<dbReference type="GO" id="GO:0016301">
    <property type="term" value="F:kinase activity"/>
    <property type="evidence" value="ECO:0007669"/>
    <property type="project" value="UniProtKB-KW"/>
</dbReference>
<evidence type="ECO:0000313" key="3">
    <source>
        <dbReference type="EnsemblMetazoa" id="ASIC021671-PA"/>
    </source>
</evidence>
<keyword evidence="2" id="KW-0808">Transferase</keyword>
<dbReference type="EMBL" id="ATLV01026803">
    <property type="status" value="NOT_ANNOTATED_CDS"/>
    <property type="molecule type" value="Genomic_DNA"/>
</dbReference>
<organism evidence="2">
    <name type="scientific">Anopheles sinensis</name>
    <name type="common">Mosquito</name>
    <dbReference type="NCBI Taxonomy" id="74873"/>
    <lineage>
        <taxon>Eukaryota</taxon>
        <taxon>Metazoa</taxon>
        <taxon>Ecdysozoa</taxon>
        <taxon>Arthropoda</taxon>
        <taxon>Hexapoda</taxon>
        <taxon>Insecta</taxon>
        <taxon>Pterygota</taxon>
        <taxon>Neoptera</taxon>
        <taxon>Endopterygota</taxon>
        <taxon>Diptera</taxon>
        <taxon>Nematocera</taxon>
        <taxon>Culicoidea</taxon>
        <taxon>Culicidae</taxon>
        <taxon>Anophelinae</taxon>
        <taxon>Anopheles</taxon>
    </lineage>
</organism>
<evidence type="ECO:0000313" key="4">
    <source>
        <dbReference type="Proteomes" id="UP000030765"/>
    </source>
</evidence>
<dbReference type="AlphaFoldDB" id="A0A084WT16"/>
<dbReference type="Proteomes" id="UP000030765">
    <property type="component" value="Unassembled WGS sequence"/>
</dbReference>
<evidence type="ECO:0000313" key="2">
    <source>
        <dbReference type="EMBL" id="KFB53360.1"/>
    </source>
</evidence>